<dbReference type="Proteomes" id="UP001549799">
    <property type="component" value="Unassembled WGS sequence"/>
</dbReference>
<reference evidence="2 3" key="1">
    <citation type="submission" date="2024-07" db="EMBL/GenBank/DDBJ databases">
        <title>The genome sequence of type strain Sediminicola arcticus GDMCC 1.2805.</title>
        <authorList>
            <person name="Liu Y."/>
        </authorList>
    </citation>
    <scope>NUCLEOTIDE SEQUENCE [LARGE SCALE GENOMIC DNA]</scope>
    <source>
        <strain evidence="2 3">GDMCC 1.2805</strain>
    </source>
</reference>
<organism evidence="2 3">
    <name type="scientific">Sediminicola arcticus</name>
    <dbReference type="NCBI Taxonomy" id="1574308"/>
    <lineage>
        <taxon>Bacteria</taxon>
        <taxon>Pseudomonadati</taxon>
        <taxon>Bacteroidota</taxon>
        <taxon>Flavobacteriia</taxon>
        <taxon>Flavobacteriales</taxon>
        <taxon>Flavobacteriaceae</taxon>
        <taxon>Sediminicola</taxon>
    </lineage>
</organism>
<dbReference type="InterPro" id="IPR045749">
    <property type="entry name" value="DUF6090"/>
</dbReference>
<proteinExistence type="predicted"/>
<protein>
    <submittedName>
        <fullName evidence="2">DUF6090 family protein</fullName>
    </submittedName>
</protein>
<feature type="transmembrane region" description="Helical" evidence="1">
    <location>
        <begin position="21"/>
        <end position="42"/>
    </location>
</feature>
<evidence type="ECO:0000256" key="1">
    <source>
        <dbReference type="SAM" id="Phobius"/>
    </source>
</evidence>
<sequence length="248" mass="29252">MIKFFRTIRQKMLTENKVSKYFLYAIGEIVLVVIGILIALQINNANEVSKQNRLVATYEKNLITELKVDLKNIQRLDSMVTIQRKIRVNYMLYSKKKSINIDTLIQKMDSAKTYGVYQYNRVTYTIDDIISTGKLSLFSKEKKEAILKLKDVQDYYDIAKIQEQEYFTSSNLEFERTIDLASFLGSFYMRQSIEDKERENWIYNIKSEQYRLFGNKTLAAIRNFNFQLGLNMGLREQSENLLNILEND</sequence>
<name>A0ABV2SU77_9FLAO</name>
<dbReference type="RefSeq" id="WP_354614680.1">
    <property type="nucleotide sequence ID" value="NZ_JBEXAE010000002.1"/>
</dbReference>
<gene>
    <name evidence="2" type="ORF">ABXZ36_06485</name>
</gene>
<keyword evidence="1" id="KW-1133">Transmembrane helix</keyword>
<accession>A0ABV2SU77</accession>
<evidence type="ECO:0000313" key="3">
    <source>
        <dbReference type="Proteomes" id="UP001549799"/>
    </source>
</evidence>
<keyword evidence="3" id="KW-1185">Reference proteome</keyword>
<dbReference type="EMBL" id="JBEXAE010000002">
    <property type="protein sequence ID" value="MET6990290.1"/>
    <property type="molecule type" value="Genomic_DNA"/>
</dbReference>
<evidence type="ECO:0000313" key="2">
    <source>
        <dbReference type="EMBL" id="MET6990290.1"/>
    </source>
</evidence>
<comment type="caution">
    <text evidence="2">The sequence shown here is derived from an EMBL/GenBank/DDBJ whole genome shotgun (WGS) entry which is preliminary data.</text>
</comment>
<dbReference type="Pfam" id="PF19578">
    <property type="entry name" value="DUF6090"/>
    <property type="match status" value="1"/>
</dbReference>
<keyword evidence="1" id="KW-0472">Membrane</keyword>
<keyword evidence="1" id="KW-0812">Transmembrane</keyword>